<dbReference type="SUPFAM" id="SSF51735">
    <property type="entry name" value="NAD(P)-binding Rossmann-fold domains"/>
    <property type="match status" value="1"/>
</dbReference>
<accession>A0A1H0J6Y7</accession>
<dbReference type="SUPFAM" id="SSF55021">
    <property type="entry name" value="ACT-like"/>
    <property type="match status" value="1"/>
</dbReference>
<dbReference type="InterPro" id="IPR029753">
    <property type="entry name" value="D-isomer_DH_CS"/>
</dbReference>
<dbReference type="CDD" id="cd12174">
    <property type="entry name" value="PGDH_like_3"/>
    <property type="match status" value="1"/>
</dbReference>
<keyword evidence="9" id="KW-1185">Reference proteome</keyword>
<dbReference type="InterPro" id="IPR029752">
    <property type="entry name" value="D-isomer_DH_CS1"/>
</dbReference>
<reference evidence="8 9" key="1">
    <citation type="submission" date="2016-10" db="EMBL/GenBank/DDBJ databases">
        <authorList>
            <person name="de Groot N.N."/>
        </authorList>
    </citation>
    <scope>NUCLEOTIDE SEQUENCE [LARGE SCALE GENOMIC DNA]</scope>
    <source>
        <strain evidence="8 9">DSM 12130</strain>
    </source>
</reference>
<dbReference type="STRING" id="91360.SAMN05660330_00173"/>
<dbReference type="Proteomes" id="UP000199073">
    <property type="component" value="Unassembled WGS sequence"/>
</dbReference>
<dbReference type="Gene3D" id="3.30.70.260">
    <property type="match status" value="1"/>
</dbReference>
<evidence type="ECO:0000313" key="8">
    <source>
        <dbReference type="EMBL" id="SDO39495.1"/>
    </source>
</evidence>
<dbReference type="RefSeq" id="WP_092218800.1">
    <property type="nucleotide sequence ID" value="NZ_FNJI01000001.1"/>
</dbReference>
<dbReference type="GO" id="GO:0051287">
    <property type="term" value="F:NAD binding"/>
    <property type="evidence" value="ECO:0007669"/>
    <property type="project" value="InterPro"/>
</dbReference>
<keyword evidence="3" id="KW-0520">NAD</keyword>
<name>A0A1H0J6Y7_9BACT</name>
<dbReference type="Pfam" id="PF02826">
    <property type="entry name" value="2-Hacid_dh_C"/>
    <property type="match status" value="1"/>
</dbReference>
<dbReference type="SUPFAM" id="SSF52283">
    <property type="entry name" value="Formate/glycerate dehydrogenase catalytic domain-like"/>
    <property type="match status" value="1"/>
</dbReference>
<dbReference type="InterPro" id="IPR045865">
    <property type="entry name" value="ACT-like_dom_sf"/>
</dbReference>
<dbReference type="PANTHER" id="PTHR42938">
    <property type="entry name" value="FORMATE DEHYDROGENASE 1"/>
    <property type="match status" value="1"/>
</dbReference>
<protein>
    <submittedName>
        <fullName evidence="8">D-3-phosphoglycerate dehydrogenase</fullName>
    </submittedName>
</protein>
<dbReference type="GO" id="GO:0016616">
    <property type="term" value="F:oxidoreductase activity, acting on the CH-OH group of donors, NAD or NADP as acceptor"/>
    <property type="evidence" value="ECO:0007669"/>
    <property type="project" value="InterPro"/>
</dbReference>
<dbReference type="Pfam" id="PF00389">
    <property type="entry name" value="2-Hacid_dh"/>
    <property type="match status" value="1"/>
</dbReference>
<dbReference type="AlphaFoldDB" id="A0A1H0J6Y7"/>
<dbReference type="CDD" id="cd04901">
    <property type="entry name" value="ACT_3PGDH"/>
    <property type="match status" value="1"/>
</dbReference>
<evidence type="ECO:0000256" key="1">
    <source>
        <dbReference type="ARBA" id="ARBA00005854"/>
    </source>
</evidence>
<feature type="domain" description="D-isomer specific 2-hydroxyacid dehydrogenase catalytic" evidence="6">
    <location>
        <begin position="46"/>
        <end position="307"/>
    </location>
</feature>
<evidence type="ECO:0000313" key="9">
    <source>
        <dbReference type="Proteomes" id="UP000199073"/>
    </source>
</evidence>
<keyword evidence="2 5" id="KW-0560">Oxidoreductase</keyword>
<comment type="pathway">
    <text evidence="4">Amino-acid biosynthesis.</text>
</comment>
<evidence type="ECO:0000256" key="3">
    <source>
        <dbReference type="ARBA" id="ARBA00023027"/>
    </source>
</evidence>
<dbReference type="InterPro" id="IPR006140">
    <property type="entry name" value="D-isomer_DH_NAD-bd"/>
</dbReference>
<evidence type="ECO:0000256" key="2">
    <source>
        <dbReference type="ARBA" id="ARBA00023002"/>
    </source>
</evidence>
<dbReference type="PANTHER" id="PTHR42938:SF47">
    <property type="entry name" value="HYDROXYPYRUVATE REDUCTASE"/>
    <property type="match status" value="1"/>
</dbReference>
<evidence type="ECO:0000256" key="5">
    <source>
        <dbReference type="RuleBase" id="RU003719"/>
    </source>
</evidence>
<feature type="domain" description="D-isomer specific 2-hydroxyacid dehydrogenase NAD-binding" evidence="7">
    <location>
        <begin position="118"/>
        <end position="275"/>
    </location>
</feature>
<organism evidence="8 9">
    <name type="scientific">Desulforhopalus singaporensis</name>
    <dbReference type="NCBI Taxonomy" id="91360"/>
    <lineage>
        <taxon>Bacteria</taxon>
        <taxon>Pseudomonadati</taxon>
        <taxon>Thermodesulfobacteriota</taxon>
        <taxon>Desulfobulbia</taxon>
        <taxon>Desulfobulbales</taxon>
        <taxon>Desulfocapsaceae</taxon>
        <taxon>Desulforhopalus</taxon>
    </lineage>
</organism>
<dbReference type="OrthoDB" id="9793626at2"/>
<dbReference type="EMBL" id="FNJI01000001">
    <property type="protein sequence ID" value="SDO39495.1"/>
    <property type="molecule type" value="Genomic_DNA"/>
</dbReference>
<dbReference type="PROSITE" id="PS00065">
    <property type="entry name" value="D_2_HYDROXYACID_DH_1"/>
    <property type="match status" value="1"/>
</dbReference>
<sequence length="394" mass="42903">MVQYKVKKINKIAKEGLDLFTDLFSVSEDEDNPDGIILRSSPLDVDDYPSLMAVARAGAGTNNINVARATEKGICVFNTPGANANAVVDLVFPMIGVWKRNIFRGIEFCKSLAVMEPDRVSGEVESKKAAFKGEEIAGKTLGVVGLGQIGVRLANAGVFRHMKVLGFDPAPSIANVHQLSPEVRICKNLGDVLRASDIISLHLPLLETTRHLVNTEFINRIRKGAVLVNYSRGPVVDELAVVEALDRGHLEAYLCDFPTPTLVKHEKVLTTPHLGASTSESEENCSIMAVTELANYLKYGNVIHSVNFPSVEKIPSDKAHSRFCVVNRDVPGMIALISNIFGANNVNIAGYLNQSNGTVGYNIIDVESEIPQEVIGQIIGNKDVIRTRVITFEK</sequence>
<evidence type="ECO:0000256" key="4">
    <source>
        <dbReference type="ARBA" id="ARBA00029440"/>
    </source>
</evidence>
<dbReference type="InterPro" id="IPR006139">
    <property type="entry name" value="D-isomer_2_OHA_DH_cat_dom"/>
</dbReference>
<evidence type="ECO:0000259" key="6">
    <source>
        <dbReference type="Pfam" id="PF00389"/>
    </source>
</evidence>
<evidence type="ECO:0000259" key="7">
    <source>
        <dbReference type="Pfam" id="PF02826"/>
    </source>
</evidence>
<dbReference type="PROSITE" id="PS00670">
    <property type="entry name" value="D_2_HYDROXYACID_DH_2"/>
    <property type="match status" value="1"/>
</dbReference>
<proteinExistence type="inferred from homology"/>
<dbReference type="InterPro" id="IPR036291">
    <property type="entry name" value="NAD(P)-bd_dom_sf"/>
</dbReference>
<comment type="similarity">
    <text evidence="1 5">Belongs to the D-isomer specific 2-hydroxyacid dehydrogenase family.</text>
</comment>
<gene>
    <name evidence="8" type="ORF">SAMN05660330_00173</name>
</gene>
<dbReference type="Gene3D" id="3.40.50.720">
    <property type="entry name" value="NAD(P)-binding Rossmann-like Domain"/>
    <property type="match status" value="2"/>
</dbReference>